<reference evidence="5" key="1">
    <citation type="submission" date="2010-07" db="EMBL/GenBank/DDBJ databases">
        <title>The genome sequence of Gaeumannomyces graminis var. tritici strain R3-111a-1.</title>
        <authorList>
            <consortium name="The Broad Institute Genome Sequencing Platform"/>
            <person name="Ma L.-J."/>
            <person name="Dead R."/>
            <person name="Young S."/>
            <person name="Zeng Q."/>
            <person name="Koehrsen M."/>
            <person name="Alvarado L."/>
            <person name="Berlin A."/>
            <person name="Chapman S.B."/>
            <person name="Chen Z."/>
            <person name="Freedman E."/>
            <person name="Gellesch M."/>
            <person name="Goldberg J."/>
            <person name="Griggs A."/>
            <person name="Gujja S."/>
            <person name="Heilman E.R."/>
            <person name="Heiman D."/>
            <person name="Hepburn T."/>
            <person name="Howarth C."/>
            <person name="Jen D."/>
            <person name="Larson L."/>
            <person name="Mehta T."/>
            <person name="Neiman D."/>
            <person name="Pearson M."/>
            <person name="Roberts A."/>
            <person name="Saif S."/>
            <person name="Shea T."/>
            <person name="Shenoy N."/>
            <person name="Sisk P."/>
            <person name="Stolte C."/>
            <person name="Sykes S."/>
            <person name="Walk T."/>
            <person name="White J."/>
            <person name="Yandava C."/>
            <person name="Haas B."/>
            <person name="Nusbaum C."/>
            <person name="Birren B."/>
        </authorList>
    </citation>
    <scope>NUCLEOTIDE SEQUENCE [LARGE SCALE GENOMIC DNA]</scope>
    <source>
        <strain evidence="5">R3-111a-1</strain>
    </source>
</reference>
<dbReference type="HOGENOM" id="CLU_015384_0_0_1"/>
<feature type="compositionally biased region" description="Gly residues" evidence="1">
    <location>
        <begin position="634"/>
        <end position="644"/>
    </location>
</feature>
<dbReference type="EnsemblFungi" id="EJT74622">
    <property type="protein sequence ID" value="EJT74622"/>
    <property type="gene ID" value="GGTG_08462"/>
</dbReference>
<accession>J3P4M5</accession>
<feature type="region of interest" description="Disordered" evidence="1">
    <location>
        <begin position="1"/>
        <end position="92"/>
    </location>
</feature>
<dbReference type="OrthoDB" id="2192830at2759"/>
<feature type="region of interest" description="Disordered" evidence="1">
    <location>
        <begin position="550"/>
        <end position="650"/>
    </location>
</feature>
<feature type="compositionally biased region" description="Low complexity" evidence="1">
    <location>
        <begin position="607"/>
        <end position="632"/>
    </location>
</feature>
<feature type="compositionally biased region" description="Low complexity" evidence="1">
    <location>
        <begin position="29"/>
        <end position="72"/>
    </location>
</feature>
<dbReference type="InterPro" id="IPR036779">
    <property type="entry name" value="LysM_dom_sf"/>
</dbReference>
<feature type="region of interest" description="Disordered" evidence="1">
    <location>
        <begin position="359"/>
        <end position="457"/>
    </location>
</feature>
<dbReference type="CDD" id="cd00118">
    <property type="entry name" value="LysM"/>
    <property type="match status" value="1"/>
</dbReference>
<reference evidence="4" key="4">
    <citation type="journal article" date="2015" name="G3 (Bethesda)">
        <title>Genome sequences of three phytopathogenic species of the Magnaporthaceae family of fungi.</title>
        <authorList>
            <person name="Okagaki L.H."/>
            <person name="Nunes C.C."/>
            <person name="Sailsbery J."/>
            <person name="Clay B."/>
            <person name="Brown D."/>
            <person name="John T."/>
            <person name="Oh Y."/>
            <person name="Young N."/>
            <person name="Fitzgerald M."/>
            <person name="Haas B.J."/>
            <person name="Zeng Q."/>
            <person name="Young S."/>
            <person name="Adiconis X."/>
            <person name="Fan L."/>
            <person name="Levin J.Z."/>
            <person name="Mitchell T.K."/>
            <person name="Okubara P.A."/>
            <person name="Farman M.L."/>
            <person name="Kohn L.M."/>
            <person name="Birren B."/>
            <person name="Ma L.-J."/>
            <person name="Dean R.A."/>
        </authorList>
    </citation>
    <scope>NUCLEOTIDE SEQUENCE</scope>
    <source>
        <strain evidence="4">R3-111a-1</strain>
    </source>
</reference>
<dbReference type="EMBL" id="GL385398">
    <property type="protein sequence ID" value="EJT74622.1"/>
    <property type="molecule type" value="Genomic_DNA"/>
</dbReference>
<dbReference type="STRING" id="644352.J3P4M5"/>
<dbReference type="RefSeq" id="XP_009224566.1">
    <property type="nucleotide sequence ID" value="XM_009226302.1"/>
</dbReference>
<dbReference type="eggNOG" id="ENOG502S8VS">
    <property type="taxonomic scope" value="Eukaryota"/>
</dbReference>
<organism evidence="3">
    <name type="scientific">Gaeumannomyces tritici (strain R3-111a-1)</name>
    <name type="common">Wheat and barley take-all root rot fungus</name>
    <name type="synonym">Gaeumannomyces graminis var. tritici</name>
    <dbReference type="NCBI Taxonomy" id="644352"/>
    <lineage>
        <taxon>Eukaryota</taxon>
        <taxon>Fungi</taxon>
        <taxon>Dikarya</taxon>
        <taxon>Ascomycota</taxon>
        <taxon>Pezizomycotina</taxon>
        <taxon>Sordariomycetes</taxon>
        <taxon>Sordariomycetidae</taxon>
        <taxon>Magnaporthales</taxon>
        <taxon>Magnaporthaceae</taxon>
        <taxon>Gaeumannomyces</taxon>
    </lineage>
</organism>
<feature type="compositionally biased region" description="Low complexity" evidence="1">
    <location>
        <begin position="562"/>
        <end position="572"/>
    </location>
</feature>
<reference evidence="3" key="3">
    <citation type="submission" date="2010-09" db="EMBL/GenBank/DDBJ databases">
        <title>Annotation of Gaeumannomyces graminis var. tritici R3-111a-1.</title>
        <authorList>
            <consortium name="The Broad Institute Genome Sequencing Platform"/>
            <person name="Ma L.-J."/>
            <person name="Dead R."/>
            <person name="Young S.K."/>
            <person name="Zeng Q."/>
            <person name="Gargeya S."/>
            <person name="Fitzgerald M."/>
            <person name="Haas B."/>
            <person name="Abouelleil A."/>
            <person name="Alvarado L."/>
            <person name="Arachchi H.M."/>
            <person name="Berlin A."/>
            <person name="Brown A."/>
            <person name="Chapman S.B."/>
            <person name="Chen Z."/>
            <person name="Dunbar C."/>
            <person name="Freedman E."/>
            <person name="Gearin G."/>
            <person name="Gellesch M."/>
            <person name="Goldberg J."/>
            <person name="Griggs A."/>
            <person name="Gujja S."/>
            <person name="Heiman D."/>
            <person name="Howarth C."/>
            <person name="Larson L."/>
            <person name="Lui A."/>
            <person name="MacDonald P.J.P."/>
            <person name="Mehta T."/>
            <person name="Montmayeur A."/>
            <person name="Murphy C."/>
            <person name="Neiman D."/>
            <person name="Pearson M."/>
            <person name="Priest M."/>
            <person name="Roberts A."/>
            <person name="Saif S."/>
            <person name="Shea T."/>
            <person name="Shenoy N."/>
            <person name="Sisk P."/>
            <person name="Stolte C."/>
            <person name="Sykes S."/>
            <person name="Yandava C."/>
            <person name="Wortman J."/>
            <person name="Nusbaum C."/>
            <person name="Birren B."/>
        </authorList>
    </citation>
    <scope>NUCLEOTIDE SEQUENCE</scope>
    <source>
        <strain evidence="3">R3-111a-1</strain>
    </source>
</reference>
<feature type="compositionally biased region" description="Low complexity" evidence="1">
    <location>
        <begin position="421"/>
        <end position="431"/>
    </location>
</feature>
<name>J3P4M5_GAET3</name>
<sequence length="650" mass="68179">MSASTTTSRPRQRRAGSAGLTDDGSKSRSTSTSLLAAGPTSSSSSRRVSPTPSSRNSRNPSSSRASDSSSWIVGGGGGGASSSSLGKGLWDGGLAPAWASVQGFASSILSGESPYASDTDRQGESNKSRARRPTHRLEHTSPRQAPEAWGPEPPGSKQKPHLDHVAAGSMAEREAALKARRTASVLESHEGVNGGLDVAGKFKRRSSDENLRGSSATQEPEEYLAYIHHVQPSDTYAGIVLKYRCREDAFRKANGLWSRDNIQIRNFLVMPVDACEIKGRTCGPPTYYSQDVDLLATTPGKGGGSKDVDDFFSPSPNGKFAEQPPSIEDAHPWTHVRWVALESFKGPIEIARVSRRNTGYFPPRRKKSVHTTTTLSTPRGSMDLPGINLAESIDSPSSTSSRRLSGLSNRPQGAGHAYSASVPSPSSRSRGGSVGQDEHRPAWMRRPGGVGSLGRTVRAPGPEKDYFNVFAHKHFPGIGIGSLPSMSVMGSETARFGFNPEANGIVESPFEGGRDGTSAAAAAAAGNNGTGLEQAAATVEMWLRGAFAKRSSGSMSPGLRRQTQQQQQQQQQSHARHSSDFDTTGYSDLIELEDTNSDDGRAGGAVNLLSSSGNAAGSSGRSGGNSSALRGRTTAGGGGGGGVGKGKKAD</sequence>
<feature type="domain" description="LysM" evidence="2">
    <location>
        <begin position="226"/>
        <end position="270"/>
    </location>
</feature>
<keyword evidence="5" id="KW-1185">Reference proteome</keyword>
<dbReference type="InterPro" id="IPR018392">
    <property type="entry name" value="LysM"/>
</dbReference>
<dbReference type="GeneID" id="20348920"/>
<reference evidence="3" key="2">
    <citation type="submission" date="2010-07" db="EMBL/GenBank/DDBJ databases">
        <authorList>
            <consortium name="The Broad Institute Genome Sequencing Platform"/>
            <consortium name="Broad Institute Genome Sequencing Center for Infectious Disease"/>
            <person name="Ma L.-J."/>
            <person name="Dead R."/>
            <person name="Young S."/>
            <person name="Zeng Q."/>
            <person name="Koehrsen M."/>
            <person name="Alvarado L."/>
            <person name="Berlin A."/>
            <person name="Chapman S.B."/>
            <person name="Chen Z."/>
            <person name="Freedman E."/>
            <person name="Gellesch M."/>
            <person name="Goldberg J."/>
            <person name="Griggs A."/>
            <person name="Gujja S."/>
            <person name="Heilman E.R."/>
            <person name="Heiman D."/>
            <person name="Hepburn T."/>
            <person name="Howarth C."/>
            <person name="Jen D."/>
            <person name="Larson L."/>
            <person name="Mehta T."/>
            <person name="Neiman D."/>
            <person name="Pearson M."/>
            <person name="Roberts A."/>
            <person name="Saif S."/>
            <person name="Shea T."/>
            <person name="Shenoy N."/>
            <person name="Sisk P."/>
            <person name="Stolte C."/>
            <person name="Sykes S."/>
            <person name="Walk T."/>
            <person name="White J."/>
            <person name="Yandava C."/>
            <person name="Haas B."/>
            <person name="Nusbaum C."/>
            <person name="Birren B."/>
        </authorList>
    </citation>
    <scope>NUCLEOTIDE SEQUENCE</scope>
    <source>
        <strain evidence="3">R3-111a-1</strain>
    </source>
</reference>
<evidence type="ECO:0000313" key="3">
    <source>
        <dbReference type="EMBL" id="EJT74622.1"/>
    </source>
</evidence>
<dbReference type="PROSITE" id="PS51782">
    <property type="entry name" value="LYSM"/>
    <property type="match status" value="1"/>
</dbReference>
<feature type="compositionally biased region" description="Polar residues" evidence="1">
    <location>
        <begin position="370"/>
        <end position="379"/>
    </location>
</feature>
<dbReference type="AlphaFoldDB" id="J3P4M5"/>
<dbReference type="SUPFAM" id="SSF54106">
    <property type="entry name" value="LysM domain"/>
    <property type="match status" value="1"/>
</dbReference>
<dbReference type="Gene3D" id="3.10.350.10">
    <property type="entry name" value="LysM domain"/>
    <property type="match status" value="1"/>
</dbReference>
<dbReference type="Proteomes" id="UP000006039">
    <property type="component" value="Unassembled WGS sequence"/>
</dbReference>
<dbReference type="VEuPathDB" id="FungiDB:GGTG_08462"/>
<evidence type="ECO:0000313" key="4">
    <source>
        <dbReference type="EnsemblFungi" id="EJT74622"/>
    </source>
</evidence>
<evidence type="ECO:0000313" key="5">
    <source>
        <dbReference type="Proteomes" id="UP000006039"/>
    </source>
</evidence>
<feature type="compositionally biased region" description="Basic and acidic residues" evidence="1">
    <location>
        <begin position="118"/>
        <end position="127"/>
    </location>
</feature>
<proteinExistence type="predicted"/>
<reference evidence="4" key="5">
    <citation type="submission" date="2018-04" db="UniProtKB">
        <authorList>
            <consortium name="EnsemblFungi"/>
        </authorList>
    </citation>
    <scope>IDENTIFICATION</scope>
    <source>
        <strain evidence="4">R3-111a-1</strain>
    </source>
</reference>
<feature type="compositionally biased region" description="Low complexity" evidence="1">
    <location>
        <begin position="392"/>
        <end position="408"/>
    </location>
</feature>
<evidence type="ECO:0000256" key="1">
    <source>
        <dbReference type="SAM" id="MobiDB-lite"/>
    </source>
</evidence>
<feature type="region of interest" description="Disordered" evidence="1">
    <location>
        <begin position="110"/>
        <end position="165"/>
    </location>
</feature>
<protein>
    <recommendedName>
        <fullName evidence="2">LysM domain-containing protein</fullName>
    </recommendedName>
</protein>
<evidence type="ECO:0000259" key="2">
    <source>
        <dbReference type="PROSITE" id="PS51782"/>
    </source>
</evidence>
<gene>
    <name evidence="4" type="primary">20348920</name>
    <name evidence="3" type="ORF">GGTG_08462</name>
</gene>